<name>A0A841HCL4_HALSI</name>
<comment type="caution">
    <text evidence="2">The sequence shown here is derived from an EMBL/GenBank/DDBJ whole genome shotgun (WGS) entry which is preliminary data.</text>
</comment>
<evidence type="ECO:0000313" key="2">
    <source>
        <dbReference type="EMBL" id="MBB6090791.1"/>
    </source>
</evidence>
<accession>A0A841HCL4</accession>
<dbReference type="EMBL" id="JACHGX010000008">
    <property type="protein sequence ID" value="MBB6090791.1"/>
    <property type="molecule type" value="Genomic_DNA"/>
</dbReference>
<gene>
    <name evidence="2" type="ORF">HNR49_002176</name>
</gene>
<protein>
    <submittedName>
        <fullName evidence="2">Uncharacterized protein</fullName>
    </submittedName>
</protein>
<proteinExistence type="predicted"/>
<feature type="region of interest" description="Disordered" evidence="1">
    <location>
        <begin position="1"/>
        <end position="31"/>
    </location>
</feature>
<organism evidence="2 3">
    <name type="scientific">Halobacterium salinarum</name>
    <name type="common">Halobacterium halobium</name>
    <dbReference type="NCBI Taxonomy" id="2242"/>
    <lineage>
        <taxon>Archaea</taxon>
        <taxon>Methanobacteriati</taxon>
        <taxon>Methanobacteriota</taxon>
        <taxon>Stenosarchaea group</taxon>
        <taxon>Halobacteria</taxon>
        <taxon>Halobacteriales</taxon>
        <taxon>Halobacteriaceae</taxon>
        <taxon>Halobacterium</taxon>
    </lineage>
</organism>
<dbReference type="AlphaFoldDB" id="A0A841HCL4"/>
<evidence type="ECO:0000313" key="3">
    <source>
        <dbReference type="Proteomes" id="UP000642919"/>
    </source>
</evidence>
<reference evidence="2" key="1">
    <citation type="submission" date="2020-08" db="EMBL/GenBank/DDBJ databases">
        <title>Genomic Encyclopedia of Type Strains, Phase IV (KMG-IV): sequencing the most valuable type-strain genomes for metagenomic binning, comparative biology and taxonomic classification.</title>
        <authorList>
            <person name="Goeker M."/>
        </authorList>
    </citation>
    <scope>NUCLEOTIDE SEQUENCE</scope>
    <source>
        <strain evidence="2">DSM 669</strain>
    </source>
</reference>
<sequence>MSDHTTHPVAPSASTAHRRLVVAHPPGGWGS</sequence>
<evidence type="ECO:0000256" key="1">
    <source>
        <dbReference type="SAM" id="MobiDB-lite"/>
    </source>
</evidence>
<dbReference type="Proteomes" id="UP000642919">
    <property type="component" value="Unassembled WGS sequence"/>
</dbReference>